<sequence>MEIQKAILAISTASSGLESTLRALTPDPRSSAQLFPALLFVESALTQARTDILPTQPVSLVDAIDLLNAVDTMVKSLKIMVMSSLIQRQTLDQLGATPVLLKAYTNHGQLTVALGQAFLSKVPAEDVASAEAAFKGATATISMGVVSLGNAPLTMPAPQSGAPQQGGPPSTAPPPNTPPPTPSQPAA</sequence>
<dbReference type="InterPro" id="IPR021054">
    <property type="entry name" value="Cell_wall_mannoprotein_1"/>
</dbReference>
<evidence type="ECO:0008006" key="4">
    <source>
        <dbReference type="Google" id="ProtNLM"/>
    </source>
</evidence>
<dbReference type="Proteomes" id="UP001232148">
    <property type="component" value="Unassembled WGS sequence"/>
</dbReference>
<feature type="compositionally biased region" description="Pro residues" evidence="1">
    <location>
        <begin position="170"/>
        <end position="187"/>
    </location>
</feature>
<evidence type="ECO:0000313" key="2">
    <source>
        <dbReference type="EMBL" id="KAK2028758.1"/>
    </source>
</evidence>
<gene>
    <name evidence="2" type="ORF">LX32DRAFT_693767</name>
</gene>
<proteinExistence type="predicted"/>
<evidence type="ECO:0000313" key="3">
    <source>
        <dbReference type="Proteomes" id="UP001232148"/>
    </source>
</evidence>
<dbReference type="EMBL" id="MU842873">
    <property type="protein sequence ID" value="KAK2028758.1"/>
    <property type="molecule type" value="Genomic_DNA"/>
</dbReference>
<dbReference type="Pfam" id="PF12296">
    <property type="entry name" value="HsbA"/>
    <property type="match status" value="1"/>
</dbReference>
<accession>A0AAD9HH57</accession>
<comment type="caution">
    <text evidence="2">The sequence shown here is derived from an EMBL/GenBank/DDBJ whole genome shotgun (WGS) entry which is preliminary data.</text>
</comment>
<organism evidence="2 3">
    <name type="scientific">Colletotrichum zoysiae</name>
    <dbReference type="NCBI Taxonomy" id="1216348"/>
    <lineage>
        <taxon>Eukaryota</taxon>
        <taxon>Fungi</taxon>
        <taxon>Dikarya</taxon>
        <taxon>Ascomycota</taxon>
        <taxon>Pezizomycotina</taxon>
        <taxon>Sordariomycetes</taxon>
        <taxon>Hypocreomycetidae</taxon>
        <taxon>Glomerellales</taxon>
        <taxon>Glomerellaceae</taxon>
        <taxon>Colletotrichum</taxon>
        <taxon>Colletotrichum graminicola species complex</taxon>
    </lineage>
</organism>
<evidence type="ECO:0000256" key="1">
    <source>
        <dbReference type="SAM" id="MobiDB-lite"/>
    </source>
</evidence>
<protein>
    <recommendedName>
        <fullName evidence="4">Cell wall protein</fullName>
    </recommendedName>
</protein>
<dbReference type="AlphaFoldDB" id="A0AAD9HH57"/>
<dbReference type="Gene3D" id="1.20.1280.140">
    <property type="match status" value="1"/>
</dbReference>
<feature type="compositionally biased region" description="Low complexity" evidence="1">
    <location>
        <begin position="156"/>
        <end position="169"/>
    </location>
</feature>
<feature type="region of interest" description="Disordered" evidence="1">
    <location>
        <begin position="152"/>
        <end position="187"/>
    </location>
</feature>
<name>A0AAD9HH57_9PEZI</name>
<reference evidence="2" key="1">
    <citation type="submission" date="2021-06" db="EMBL/GenBank/DDBJ databases">
        <title>Comparative genomics, transcriptomics and evolutionary studies reveal genomic signatures of adaptation to plant cell wall in hemibiotrophic fungi.</title>
        <authorList>
            <consortium name="DOE Joint Genome Institute"/>
            <person name="Baroncelli R."/>
            <person name="Diaz J.F."/>
            <person name="Benocci T."/>
            <person name="Peng M."/>
            <person name="Battaglia E."/>
            <person name="Haridas S."/>
            <person name="Andreopoulos W."/>
            <person name="Labutti K."/>
            <person name="Pangilinan J."/>
            <person name="Floch G.L."/>
            <person name="Makela M.R."/>
            <person name="Henrissat B."/>
            <person name="Grigoriev I.V."/>
            <person name="Crouch J.A."/>
            <person name="De Vries R.P."/>
            <person name="Sukno S.A."/>
            <person name="Thon M.R."/>
        </authorList>
    </citation>
    <scope>NUCLEOTIDE SEQUENCE</scope>
    <source>
        <strain evidence="2">MAFF235873</strain>
    </source>
</reference>
<keyword evidence="3" id="KW-1185">Reference proteome</keyword>